<keyword evidence="14" id="KW-0862">Zinc</keyword>
<keyword evidence="15" id="KW-0809">Transit peptide</keyword>
<dbReference type="InterPro" id="IPR027794">
    <property type="entry name" value="tRNase_Z_dom"/>
</dbReference>
<evidence type="ECO:0000256" key="20">
    <source>
        <dbReference type="ARBA" id="ARBA00032104"/>
    </source>
</evidence>
<keyword evidence="27" id="KW-1185">Reference proteome</keyword>
<evidence type="ECO:0000256" key="11">
    <source>
        <dbReference type="ARBA" id="ARBA00022723"/>
    </source>
</evidence>
<evidence type="ECO:0000259" key="25">
    <source>
        <dbReference type="Pfam" id="PF13691"/>
    </source>
</evidence>
<dbReference type="AlphaFoldDB" id="A0A8J2NQL5"/>
<comment type="catalytic activity">
    <reaction evidence="1">
        <text>Endonucleolytic cleavage of RNA, removing extra 3' nucleotides from tRNA precursor, generating 3' termini of tRNAs. A 3'-hydroxy group is left at the tRNA terminus and a 5'-phosphoryl group is left at the trailer molecule.</text>
        <dbReference type="EC" id="3.1.26.11"/>
    </reaction>
</comment>
<accession>A0A8J2NQL5</accession>
<comment type="subunit">
    <text evidence="23">Homodimer. Interacts with PTCD1.</text>
</comment>
<feature type="domain" description="tRNase Z endonuclease" evidence="25">
    <location>
        <begin position="42"/>
        <end position="90"/>
    </location>
</feature>
<keyword evidence="17" id="KW-0539">Nucleus</keyword>
<evidence type="ECO:0000256" key="3">
    <source>
        <dbReference type="ARBA" id="ARBA00004123"/>
    </source>
</evidence>
<keyword evidence="8" id="KW-0597">Phosphoprotein</keyword>
<dbReference type="GO" id="GO:1990180">
    <property type="term" value="P:mitochondrial tRNA 3'-end processing"/>
    <property type="evidence" value="ECO:0007669"/>
    <property type="project" value="TreeGrafter"/>
</dbReference>
<evidence type="ECO:0000256" key="7">
    <source>
        <dbReference type="ARBA" id="ARBA00013357"/>
    </source>
</evidence>
<evidence type="ECO:0000256" key="15">
    <source>
        <dbReference type="ARBA" id="ARBA00022946"/>
    </source>
</evidence>
<sequence>MDSKSAQIPAREVSRRPKSKKSSNPGMIYLEVLGTGAYGSPASLYIFADEMRYIFNCGEGSQRLANEHKLKLGRLENVFVTSKQWDKIGGLPGMALTIQGIGVPVLTLHGPPGLEHMFIATSRFIVLKNLHIRAADCLNNQFYEDHVMKIEYVPIHPNSVDSNESPGNGSSDGDSIELDPEDLNIDYYKPMKGFKRQLDITVDSSKKNKGDGNAFMQGQDAAGNPFDPSVKSAMCYICRAKPKEGKLLVTKWVETGIAPCPSLGKLKDRRDITLKNENVVLAKDVRSADGVSPVFVVADCPSEDYIDDLVSNPTWSKHQNLTEDPDLTPSIVVHFTPDKIVLDPRYQEWMQKFGPKTKHMLLNSACTSLGSEAVHRLQQKLNLFDEYMFPLLTGGERSRSCLLEYDDIIGIWKRNVIKPITHLSEPALPPRFKDLKVPVILGEPRMKFFARPAVGFETSEVVGLCPDEYLKEAMLMENFPEELARFKEKVGSMDKSSEYPNILFSGTGSSIPNKARNVSGILLTISENTRMIFDCGEGTFGQLYRFYGPSEINRVLTELKAVYISHLHADHHLGLYSLLIARASAFENLNIPFSPLVIFAPHQILFWLRTYHHNFQSIRKLYDLVANVSLVSDYKGPFIHKRKQDILDSLELEYIVTCTVRHCLNAFGVAVKHKSGWKVCYSGDTQPCVPFIKIGSDSDVCIHEATFEDELVQEARHKQHSTVSEAIEIGRRMKAKNTILTHFSQRYARVPVFSERLEPNVAVAFDNMRVRISDIPKIPLMYPALRALFQKDFEGMGIRNWRN</sequence>
<evidence type="ECO:0000256" key="1">
    <source>
        <dbReference type="ARBA" id="ARBA00000402"/>
    </source>
</evidence>
<dbReference type="Pfam" id="PF23023">
    <property type="entry name" value="Anti-Pycsar_Apyc1"/>
    <property type="match status" value="1"/>
</dbReference>
<dbReference type="GO" id="GO:0042781">
    <property type="term" value="F:3'-tRNA processing endoribonuclease activity"/>
    <property type="evidence" value="ECO:0007669"/>
    <property type="project" value="UniProtKB-EC"/>
</dbReference>
<keyword evidence="16" id="KW-0496">Mitochondrion</keyword>
<name>A0A8J2NQL5_9HEXA</name>
<proteinExistence type="inferred from homology"/>
<evidence type="ECO:0000313" key="26">
    <source>
        <dbReference type="EMBL" id="CAG7701987.1"/>
    </source>
</evidence>
<keyword evidence="10" id="KW-0540">Nuclease</keyword>
<comment type="subcellular location">
    <subcellularLocation>
        <location evidence="4">Mitochondrion matrix</location>
    </subcellularLocation>
    <subcellularLocation>
        <location evidence="3">Nucleus</location>
    </subcellularLocation>
</comment>
<comment type="cofactor">
    <cofactor evidence="2">
        <name>Zn(2+)</name>
        <dbReference type="ChEBI" id="CHEBI:29105"/>
    </cofactor>
</comment>
<evidence type="ECO:0000256" key="12">
    <source>
        <dbReference type="ARBA" id="ARBA00022759"/>
    </source>
</evidence>
<keyword evidence="9" id="KW-0819">tRNA processing</keyword>
<organism evidence="26 27">
    <name type="scientific">Allacma fusca</name>
    <dbReference type="NCBI Taxonomy" id="39272"/>
    <lineage>
        <taxon>Eukaryota</taxon>
        <taxon>Metazoa</taxon>
        <taxon>Ecdysozoa</taxon>
        <taxon>Arthropoda</taxon>
        <taxon>Hexapoda</taxon>
        <taxon>Collembola</taxon>
        <taxon>Symphypleona</taxon>
        <taxon>Sminthuridae</taxon>
        <taxon>Allacma</taxon>
    </lineage>
</organism>
<evidence type="ECO:0000256" key="17">
    <source>
        <dbReference type="ARBA" id="ARBA00023242"/>
    </source>
</evidence>
<dbReference type="CDD" id="cd07718">
    <property type="entry name" value="RNaseZ_ELAC1_ELAC2-C-term-like_MBL-fold"/>
    <property type="match status" value="1"/>
</dbReference>
<evidence type="ECO:0000256" key="18">
    <source>
        <dbReference type="ARBA" id="ARBA00030689"/>
    </source>
</evidence>
<evidence type="ECO:0000256" key="14">
    <source>
        <dbReference type="ARBA" id="ARBA00022833"/>
    </source>
</evidence>
<comment type="similarity">
    <text evidence="5">Belongs to the RNase Z family.</text>
</comment>
<dbReference type="GO" id="GO:0042645">
    <property type="term" value="C:mitochondrial nucleoid"/>
    <property type="evidence" value="ECO:0007669"/>
    <property type="project" value="UniProtKB-ARBA"/>
</dbReference>
<evidence type="ECO:0000256" key="6">
    <source>
        <dbReference type="ARBA" id="ARBA00012477"/>
    </source>
</evidence>
<dbReference type="OrthoDB" id="527344at2759"/>
<feature type="region of interest" description="Disordered" evidence="24">
    <location>
        <begin position="158"/>
        <end position="178"/>
    </location>
</feature>
<evidence type="ECO:0000256" key="24">
    <source>
        <dbReference type="SAM" id="MobiDB-lite"/>
    </source>
</evidence>
<keyword evidence="11" id="KW-0479">Metal-binding</keyword>
<dbReference type="PANTHER" id="PTHR12553:SF49">
    <property type="entry name" value="ZINC PHOSPHODIESTERASE ELAC PROTEIN 2"/>
    <property type="match status" value="1"/>
</dbReference>
<keyword evidence="13" id="KW-0378">Hydrolase</keyword>
<comment type="caution">
    <text evidence="26">The sequence shown here is derived from an EMBL/GenBank/DDBJ whole genome shotgun (WGS) entry which is preliminary data.</text>
</comment>
<dbReference type="EMBL" id="CAJVCH010027255">
    <property type="protein sequence ID" value="CAG7701987.1"/>
    <property type="molecule type" value="Genomic_DNA"/>
</dbReference>
<dbReference type="Proteomes" id="UP000708208">
    <property type="component" value="Unassembled WGS sequence"/>
</dbReference>
<evidence type="ECO:0000256" key="4">
    <source>
        <dbReference type="ARBA" id="ARBA00004305"/>
    </source>
</evidence>
<evidence type="ECO:0000256" key="19">
    <source>
        <dbReference type="ARBA" id="ARBA00030729"/>
    </source>
</evidence>
<dbReference type="EC" id="3.1.26.11" evidence="6"/>
<evidence type="ECO:0000313" key="27">
    <source>
        <dbReference type="Proteomes" id="UP000708208"/>
    </source>
</evidence>
<dbReference type="FunFam" id="3.60.15.10:FF:000014">
    <property type="entry name" value="Zinc phosphodiesterase ELAC protein 2"/>
    <property type="match status" value="1"/>
</dbReference>
<evidence type="ECO:0000256" key="23">
    <source>
        <dbReference type="ARBA" id="ARBA00047136"/>
    </source>
</evidence>
<evidence type="ECO:0000256" key="10">
    <source>
        <dbReference type="ARBA" id="ARBA00022722"/>
    </source>
</evidence>
<evidence type="ECO:0000256" key="5">
    <source>
        <dbReference type="ARBA" id="ARBA00007823"/>
    </source>
</evidence>
<evidence type="ECO:0000256" key="9">
    <source>
        <dbReference type="ARBA" id="ARBA00022694"/>
    </source>
</evidence>
<dbReference type="InterPro" id="IPR047151">
    <property type="entry name" value="RNZ2-like"/>
</dbReference>
<evidence type="ECO:0000256" key="13">
    <source>
        <dbReference type="ARBA" id="ARBA00022801"/>
    </source>
</evidence>
<evidence type="ECO:0000256" key="2">
    <source>
        <dbReference type="ARBA" id="ARBA00001947"/>
    </source>
</evidence>
<evidence type="ECO:0000256" key="22">
    <source>
        <dbReference type="ARBA" id="ARBA00046098"/>
    </source>
</evidence>
<evidence type="ECO:0000256" key="8">
    <source>
        <dbReference type="ARBA" id="ARBA00022553"/>
    </source>
</evidence>
<keyword evidence="12" id="KW-0255">Endonuclease</keyword>
<comment type="function">
    <text evidence="22">Zinc phosphodiesterase, which displays mitochondrial tRNA 3'-processing endonuclease activity. Involved in tRNA maturation, by removing a 3'-trailer from precursor tRNA. Associates with mitochondrial DNA complexes at the nucleoids to initiate RNA processing and ribosome assembly.</text>
</comment>
<dbReference type="GO" id="GO:0046872">
    <property type="term" value="F:metal ion binding"/>
    <property type="evidence" value="ECO:0007669"/>
    <property type="project" value="UniProtKB-KW"/>
</dbReference>
<evidence type="ECO:0000256" key="16">
    <source>
        <dbReference type="ARBA" id="ARBA00023128"/>
    </source>
</evidence>
<gene>
    <name evidence="26" type="ORF">AFUS01_LOCUS4378</name>
</gene>
<dbReference type="Pfam" id="PF13691">
    <property type="entry name" value="Lactamase_B_4"/>
    <property type="match status" value="1"/>
</dbReference>
<dbReference type="GO" id="GO:0005634">
    <property type="term" value="C:nucleus"/>
    <property type="evidence" value="ECO:0007669"/>
    <property type="project" value="UniProtKB-SubCell"/>
</dbReference>
<reference evidence="26" key="1">
    <citation type="submission" date="2021-06" db="EMBL/GenBank/DDBJ databases">
        <authorList>
            <person name="Hodson N. C."/>
            <person name="Mongue J. A."/>
            <person name="Jaron S. K."/>
        </authorList>
    </citation>
    <scope>NUCLEOTIDE SEQUENCE</scope>
</reference>
<feature type="region of interest" description="Disordered" evidence="24">
    <location>
        <begin position="1"/>
        <end position="23"/>
    </location>
</feature>
<dbReference type="PANTHER" id="PTHR12553">
    <property type="entry name" value="ZINC PHOSPHODIESTERASE ELAC PROTEIN 2"/>
    <property type="match status" value="1"/>
</dbReference>
<evidence type="ECO:0000256" key="21">
    <source>
        <dbReference type="ARBA" id="ARBA00032616"/>
    </source>
</evidence>
<feature type="compositionally biased region" description="Polar residues" evidence="24">
    <location>
        <begin position="159"/>
        <end position="173"/>
    </location>
</feature>
<protein>
    <recommendedName>
        <fullName evidence="7">Zinc phosphodiesterase ELAC protein 2</fullName>
        <ecNumber evidence="6">3.1.26.11</ecNumber>
    </recommendedName>
    <alternativeName>
        <fullName evidence="21">ElaC homolog protein 2</fullName>
    </alternativeName>
    <alternativeName>
        <fullName evidence="19">Ribonuclease Z 2</fullName>
    </alternativeName>
    <alternativeName>
        <fullName evidence="20">tRNA 3 endonuclease 2</fullName>
    </alternativeName>
    <alternativeName>
        <fullName evidence="18">tRNase Z 2</fullName>
    </alternativeName>
</protein>